<reference evidence="8 9" key="1">
    <citation type="submission" date="2024-04" db="EMBL/GenBank/DDBJ databases">
        <authorList>
            <consortium name="Genoscope - CEA"/>
            <person name="William W."/>
        </authorList>
    </citation>
    <scope>NUCLEOTIDE SEQUENCE [LARGE SCALE GENOMIC DNA]</scope>
</reference>
<keyword evidence="4" id="KW-0802">TPR repeat</keyword>
<feature type="compositionally biased region" description="Polar residues" evidence="6">
    <location>
        <begin position="933"/>
        <end position="952"/>
    </location>
</feature>
<evidence type="ECO:0000256" key="4">
    <source>
        <dbReference type="PROSITE-ProRule" id="PRU00339"/>
    </source>
</evidence>
<dbReference type="PROSITE" id="PS50089">
    <property type="entry name" value="ZF_RING_2"/>
    <property type="match status" value="1"/>
</dbReference>
<dbReference type="Pfam" id="PF13639">
    <property type="entry name" value="zf-RING_2"/>
    <property type="match status" value="1"/>
</dbReference>
<dbReference type="InterPro" id="IPR001841">
    <property type="entry name" value="Znf_RING"/>
</dbReference>
<feature type="compositionally biased region" description="Basic residues" evidence="6">
    <location>
        <begin position="288"/>
        <end position="299"/>
    </location>
</feature>
<accession>A0AAV2GZA3</accession>
<dbReference type="InterPro" id="IPR056870">
    <property type="entry name" value="TTC3/DZIP3/RBM44-like_helical"/>
</dbReference>
<feature type="repeat" description="TPR" evidence="4">
    <location>
        <begin position="100"/>
        <end position="133"/>
    </location>
</feature>
<organism evidence="8 9">
    <name type="scientific">Lymnaea stagnalis</name>
    <name type="common">Great pond snail</name>
    <name type="synonym">Helix stagnalis</name>
    <dbReference type="NCBI Taxonomy" id="6523"/>
    <lineage>
        <taxon>Eukaryota</taxon>
        <taxon>Metazoa</taxon>
        <taxon>Spiralia</taxon>
        <taxon>Lophotrochozoa</taxon>
        <taxon>Mollusca</taxon>
        <taxon>Gastropoda</taxon>
        <taxon>Heterobranchia</taxon>
        <taxon>Euthyneura</taxon>
        <taxon>Panpulmonata</taxon>
        <taxon>Hygrophila</taxon>
        <taxon>Lymnaeoidea</taxon>
        <taxon>Lymnaeidae</taxon>
        <taxon>Lymnaea</taxon>
    </lineage>
</organism>
<keyword evidence="5" id="KW-0175">Coiled coil</keyword>
<comment type="caution">
    <text evidence="8">The sequence shown here is derived from an EMBL/GenBank/DDBJ whole genome shotgun (WGS) entry which is preliminary data.</text>
</comment>
<feature type="compositionally biased region" description="Basic and acidic residues" evidence="6">
    <location>
        <begin position="711"/>
        <end position="729"/>
    </location>
</feature>
<dbReference type="CDD" id="cd16448">
    <property type="entry name" value="RING-H2"/>
    <property type="match status" value="1"/>
</dbReference>
<dbReference type="SMART" id="SM00184">
    <property type="entry name" value="RING"/>
    <property type="match status" value="1"/>
</dbReference>
<feature type="domain" description="RING-type" evidence="7">
    <location>
        <begin position="1723"/>
        <end position="1763"/>
    </location>
</feature>
<feature type="compositionally biased region" description="Low complexity" evidence="6">
    <location>
        <begin position="752"/>
        <end position="763"/>
    </location>
</feature>
<keyword evidence="2" id="KW-0862">Zinc</keyword>
<dbReference type="InterPro" id="IPR019734">
    <property type="entry name" value="TPR_rpt"/>
</dbReference>
<dbReference type="Gene3D" id="1.25.40.10">
    <property type="entry name" value="Tetratricopeptide repeat domain"/>
    <property type="match status" value="1"/>
</dbReference>
<evidence type="ECO:0000256" key="6">
    <source>
        <dbReference type="SAM" id="MobiDB-lite"/>
    </source>
</evidence>
<keyword evidence="9" id="KW-1185">Reference proteome</keyword>
<dbReference type="SUPFAM" id="SSF48452">
    <property type="entry name" value="TPR-like"/>
    <property type="match status" value="1"/>
</dbReference>
<dbReference type="GO" id="GO:0005737">
    <property type="term" value="C:cytoplasm"/>
    <property type="evidence" value="ECO:0007669"/>
    <property type="project" value="UniProtKB-ARBA"/>
</dbReference>
<feature type="region of interest" description="Disordered" evidence="6">
    <location>
        <begin position="837"/>
        <end position="856"/>
    </location>
</feature>
<dbReference type="PANTHER" id="PTHR17550:SF4">
    <property type="entry name" value="E3 UBIQUITIN-PROTEIN LIGASE TTC3"/>
    <property type="match status" value="1"/>
</dbReference>
<feature type="region of interest" description="Disordered" evidence="6">
    <location>
        <begin position="810"/>
        <end position="832"/>
    </location>
</feature>
<dbReference type="EMBL" id="CAXITT010000006">
    <property type="protein sequence ID" value="CAL1526480.1"/>
    <property type="molecule type" value="Genomic_DNA"/>
</dbReference>
<dbReference type="SUPFAM" id="SSF57850">
    <property type="entry name" value="RING/U-box"/>
    <property type="match status" value="1"/>
</dbReference>
<sequence length="1781" mass="197638">MEEKENEPPEDCLPVTLYNKQLSKGSCAYHSMKYVNAAEFFHNALDLISKHGKEALNVKDDDLSLLNFVYAMACIHTPSIHNLQNAIDRFISIGQGDTFPAAYYGLGLVYLTLHRYKDAIDQLNKGLESITNYEGKCYLWPQTNRVIDETDPTKLRNLLTEKLKQCHSPARPDALCTFHLDTEITRREIYKLIPDYKGSITLKCSAKCILEFHTTCWKLYKQNIADKHSDKEMLDIKCPTPCCWGFTCAVTINKPGQEPKHLLSTSNEKPMHIPRPMIKAKTDNPQKLLKRAQKKRDRKEKKNERKLLAAQKEAASVDQEDTDVPVKHVPTEDQSQLHGPDCQVTILKKDEPDLIMGTKHKSTKVKKKKEKVKHFLPVDVQFKDDQDRKRVSAFTMDEEDVEEDPVRDSSVSGSSVSGSLPLPGIDLNTSGSQGAALSRDNLQELYLFFGQIVKSERILDLNGPLVRDTLRSLPPEAIQHIDSVGGIVGFLRMNPNFNVLRNNFVNLNSTADKPAAAQPNPGASKPAAVQPKPQFSWENRKKSMEAAAAAAKTRSEPPGQGVWNLNPAAKEFFPPPTSQSHKGSYNELDTFELPKSSTRSSENDLPAAAAVDNEGFTKVTSKKNAGQTLKASAFDCSIYDFFDGSSTAGQKSSYDTLDAITLGQPKKSKASSIDMLDEDDFASSQSDKISVARSMESDDRSDLYNTGSSQGRRDGKRVPDLTSDFDTRRQRFQVPQTRRSSDASDVSGEGSGSQASSITSSCSTDRRSRDQAAAPVPLKAPMISLPSRGKKKGVRPLLANCYKPVSIVQGKKRTPSADSSVTTSSAAADDDDLESLASTHSDLASEHARQSPGLVNMQRSNAASSASGFLKPRGVDQVYQSEFFSYETSTPKAPEPRKVVNRNLFDSESSRNTPSQFLSKMDMDGLTDGDGGSQQLREQPLSQGNVDTQTSLNQNPFTLYRDSVSSDRSLPSGLWSGNDDQLKDFFPSFTHNPSVPDMGDVHPADTDSLRIRQSSESRVLKQLASRTNVSSQEPFSLPTTTTNTLSNHESVYNIWKAVDSDSCPKTPTWNTDLSGGLADFNLESFERRIADPEMVRCSSTPQDPMDRPVLACKGPWIPPPDIPITNSPLLQPSSIAPLDTSSMGWMLSGLKSSLDSPLTTSDMDLPQRDYQLNLDSTGFSRTPGKRNPFSVSSMRSDEFSLSNDVFSSRAKLSADSEPFFPPSYLDQSFGHNGHSRLGFTDDFTQTTPARQVTEGSQTEKTKEVLVTELKTTSLLSKEEDVYKNRIRQLEQEKSEAVSRADASERRRTGFELLYERTKQENDQLREKMVGADRKNQSLELDFNTEREKRMSAERKVLTLAMELSLKTMEFKRMEASIHVQKLGAALKKINPSEDIYLDLQSKQGEWTDYMKICERKMEEIWNTYQKKIKEFNTRGSVDDLELLSTVPPPPPSPPSLEKIQVSFSLIKTSPDSSTKDSEDDAQALIDMIYSGDGNDSGTTSPDNNNALPSHNGGHALGGGRKSPPASVGSNSDSGNSSQPPSDAYPAVKKGLLPTPLVPQIPKLMGNPFQKPMANYQHRQVASPLHKPMENSRLSPKPSMPLRNLNPIKPKGMPPRPLKPTGGVLPRPAAAMVPPQVQTSFEKIVIAIQEMFPNYPRNQVQRIIDGLRKENGGSLSGFNEEILTRHIAEKIIEEDGVESSGHTAFTPEELVTKKGPRSVTDSQCTICYELINYPDAETLDCHHKFHLKCIKKWFAENRSCPNCRTFVLPQDEFPSLHQHRYL</sequence>
<dbReference type="PROSITE" id="PS50005">
    <property type="entry name" value="TPR"/>
    <property type="match status" value="1"/>
</dbReference>
<feature type="coiled-coil region" evidence="5">
    <location>
        <begin position="1272"/>
        <end position="1355"/>
    </location>
</feature>
<feature type="region of interest" description="Disordered" evidence="6">
    <location>
        <begin position="886"/>
        <end position="952"/>
    </location>
</feature>
<keyword evidence="1 3" id="KW-0863">Zinc-finger</keyword>
<dbReference type="Pfam" id="PF24812">
    <property type="entry name" value="WHD_TTC3"/>
    <property type="match status" value="1"/>
</dbReference>
<feature type="region of interest" description="Disordered" evidence="6">
    <location>
        <begin position="1584"/>
        <end position="1617"/>
    </location>
</feature>
<dbReference type="Pfam" id="PF24905">
    <property type="entry name" value="TTC3_9th"/>
    <property type="match status" value="1"/>
</dbReference>
<protein>
    <recommendedName>
        <fullName evidence="7">RING-type domain-containing protein</fullName>
    </recommendedName>
</protein>
<feature type="compositionally biased region" description="Polar residues" evidence="6">
    <location>
        <begin position="1493"/>
        <end position="1508"/>
    </location>
</feature>
<feature type="region of interest" description="Disordered" evidence="6">
    <location>
        <begin position="678"/>
        <end position="791"/>
    </location>
</feature>
<evidence type="ECO:0000256" key="5">
    <source>
        <dbReference type="SAM" id="Coils"/>
    </source>
</evidence>
<dbReference type="Pfam" id="PF19179">
    <property type="entry name" value="TTC3_DZIP3_dom"/>
    <property type="match status" value="1"/>
</dbReference>
<dbReference type="GO" id="GO:0008270">
    <property type="term" value="F:zinc ion binding"/>
    <property type="evidence" value="ECO:0007669"/>
    <property type="project" value="UniProtKB-KW"/>
</dbReference>
<dbReference type="SMART" id="SM00028">
    <property type="entry name" value="TPR"/>
    <property type="match status" value="2"/>
</dbReference>
<feature type="region of interest" description="Disordered" evidence="6">
    <location>
        <begin position="1488"/>
        <end position="1549"/>
    </location>
</feature>
<feature type="compositionally biased region" description="Acidic residues" evidence="6">
    <location>
        <begin position="396"/>
        <end position="405"/>
    </location>
</feature>
<name>A0AAV2GZA3_LYMST</name>
<dbReference type="Gene3D" id="3.30.40.10">
    <property type="entry name" value="Zinc/RING finger domain, C3HC4 (zinc finger)"/>
    <property type="match status" value="1"/>
</dbReference>
<feature type="compositionally biased region" description="Low complexity" evidence="6">
    <location>
        <begin position="816"/>
        <end position="827"/>
    </location>
</feature>
<dbReference type="Proteomes" id="UP001497497">
    <property type="component" value="Unassembled WGS sequence"/>
</dbReference>
<feature type="region of interest" description="Disordered" evidence="6">
    <location>
        <begin position="387"/>
        <end position="424"/>
    </location>
</feature>
<feature type="region of interest" description="Disordered" evidence="6">
    <location>
        <begin position="277"/>
        <end position="304"/>
    </location>
</feature>
<gene>
    <name evidence="8" type="ORF">GSLYS_00000657001</name>
</gene>
<feature type="compositionally biased region" description="Polar residues" evidence="6">
    <location>
        <begin position="904"/>
        <end position="918"/>
    </location>
</feature>
<dbReference type="InterPro" id="IPR056871">
    <property type="entry name" value="WH_TTC3"/>
</dbReference>
<dbReference type="PANTHER" id="PTHR17550">
    <property type="entry name" value="E3 UBIQUITIN-PROTEIN LIGASE TTC3"/>
    <property type="match status" value="1"/>
</dbReference>
<evidence type="ECO:0000256" key="2">
    <source>
        <dbReference type="ARBA" id="ARBA00022833"/>
    </source>
</evidence>
<evidence type="ECO:0000256" key="3">
    <source>
        <dbReference type="PROSITE-ProRule" id="PRU00175"/>
    </source>
</evidence>
<evidence type="ECO:0000259" key="7">
    <source>
        <dbReference type="PROSITE" id="PS50089"/>
    </source>
</evidence>
<keyword evidence="1 3" id="KW-0479">Metal-binding</keyword>
<evidence type="ECO:0000256" key="1">
    <source>
        <dbReference type="ARBA" id="ARBA00022771"/>
    </source>
</evidence>
<proteinExistence type="predicted"/>
<evidence type="ECO:0000313" key="8">
    <source>
        <dbReference type="EMBL" id="CAL1526480.1"/>
    </source>
</evidence>
<feature type="region of interest" description="Disordered" evidence="6">
    <location>
        <begin position="511"/>
        <end position="560"/>
    </location>
</feature>
<dbReference type="InterPro" id="IPR013083">
    <property type="entry name" value="Znf_RING/FYVE/PHD"/>
</dbReference>
<feature type="compositionally biased region" description="Low complexity" evidence="6">
    <location>
        <begin position="408"/>
        <end position="419"/>
    </location>
</feature>
<dbReference type="InterPro" id="IPR011990">
    <property type="entry name" value="TPR-like_helical_dom_sf"/>
</dbReference>
<dbReference type="InterPro" id="IPR043866">
    <property type="entry name" value="TTC3/DZIP3_dom"/>
</dbReference>
<feature type="compositionally biased region" description="Low complexity" evidence="6">
    <location>
        <begin position="1526"/>
        <end position="1541"/>
    </location>
</feature>
<evidence type="ECO:0000313" key="9">
    <source>
        <dbReference type="Proteomes" id="UP001497497"/>
    </source>
</evidence>